<evidence type="ECO:0000256" key="14">
    <source>
        <dbReference type="ARBA" id="ARBA00037884"/>
    </source>
</evidence>
<evidence type="ECO:0000256" key="10">
    <source>
        <dbReference type="ARBA" id="ARBA00023136"/>
    </source>
</evidence>
<evidence type="ECO:0000256" key="1">
    <source>
        <dbReference type="ARBA" id="ARBA00004374"/>
    </source>
</evidence>
<dbReference type="GO" id="GO:0004602">
    <property type="term" value="F:glutathione peroxidase activity"/>
    <property type="evidence" value="ECO:0007669"/>
    <property type="project" value="TreeGrafter"/>
</dbReference>
<evidence type="ECO:0000256" key="23">
    <source>
        <dbReference type="SAM" id="Phobius"/>
    </source>
</evidence>
<dbReference type="PANTHER" id="PTHR10250">
    <property type="entry name" value="MICROSOMAL GLUTATHIONE S-TRANSFERASE"/>
    <property type="match status" value="1"/>
</dbReference>
<dbReference type="SUPFAM" id="SSF161084">
    <property type="entry name" value="MAPEG domain-like"/>
    <property type="match status" value="1"/>
</dbReference>
<dbReference type="Proteomes" id="UP001159428">
    <property type="component" value="Unassembled WGS sequence"/>
</dbReference>
<evidence type="ECO:0000256" key="12">
    <source>
        <dbReference type="ARBA" id="ARBA00023239"/>
    </source>
</evidence>
<evidence type="ECO:0000256" key="16">
    <source>
        <dbReference type="ARBA" id="ARBA00039056"/>
    </source>
</evidence>
<feature type="transmembrane region" description="Helical" evidence="23">
    <location>
        <begin position="36"/>
        <end position="55"/>
    </location>
</feature>
<keyword evidence="10 23" id="KW-0472">Membrane</keyword>
<evidence type="ECO:0000256" key="20">
    <source>
        <dbReference type="ARBA" id="ARBA00069748"/>
    </source>
</evidence>
<dbReference type="EC" id="4.4.1.20" evidence="16"/>
<dbReference type="GO" id="GO:0005635">
    <property type="term" value="C:nuclear envelope"/>
    <property type="evidence" value="ECO:0007669"/>
    <property type="project" value="TreeGrafter"/>
</dbReference>
<dbReference type="Pfam" id="PF01124">
    <property type="entry name" value="MAPEG"/>
    <property type="match status" value="1"/>
</dbReference>
<dbReference type="AlphaFoldDB" id="A0AAU9VSF1"/>
<comment type="catalytic activity">
    <reaction evidence="18">
        <text>leukotriene C4 = leukotriene A4 + glutathione</text>
        <dbReference type="Rhea" id="RHEA:17617"/>
        <dbReference type="ChEBI" id="CHEBI:57463"/>
        <dbReference type="ChEBI" id="CHEBI:57925"/>
        <dbReference type="ChEBI" id="CHEBI:57973"/>
        <dbReference type="EC" id="4.4.1.20"/>
    </reaction>
    <physiologicalReaction direction="right-to-left" evidence="18">
        <dbReference type="Rhea" id="RHEA:17619"/>
    </physiologicalReaction>
</comment>
<reference evidence="24 25" key="1">
    <citation type="submission" date="2022-05" db="EMBL/GenBank/DDBJ databases">
        <authorList>
            <consortium name="Genoscope - CEA"/>
            <person name="William W."/>
        </authorList>
    </citation>
    <scope>NUCLEOTIDE SEQUENCE [LARGE SCALE GENOMIC DNA]</scope>
</reference>
<dbReference type="FunFam" id="1.20.120.550:FF:000004">
    <property type="entry name" value="Microsomal glutathione S-transferase 3"/>
    <property type="match status" value="1"/>
</dbReference>
<dbReference type="InterPro" id="IPR050997">
    <property type="entry name" value="MAPEG"/>
</dbReference>
<dbReference type="GO" id="GO:0004364">
    <property type="term" value="F:glutathione transferase activity"/>
    <property type="evidence" value="ECO:0007669"/>
    <property type="project" value="TreeGrafter"/>
</dbReference>
<keyword evidence="25" id="KW-1185">Reference proteome</keyword>
<feature type="transmembrane region" description="Helical" evidence="23">
    <location>
        <begin position="156"/>
        <end position="176"/>
    </location>
</feature>
<keyword evidence="13" id="KW-0449">Lipoprotein</keyword>
<evidence type="ECO:0000256" key="17">
    <source>
        <dbReference type="ARBA" id="ARBA00043664"/>
    </source>
</evidence>
<keyword evidence="5" id="KW-1000">Mitochondrion outer membrane</keyword>
<dbReference type="PANTHER" id="PTHR10250:SF26">
    <property type="entry name" value="GLUTATHIONE S-TRANSFERASE 3, MITOCHONDRIAL"/>
    <property type="match status" value="1"/>
</dbReference>
<evidence type="ECO:0000313" key="24">
    <source>
        <dbReference type="EMBL" id="CAH3035301.1"/>
    </source>
</evidence>
<evidence type="ECO:0000256" key="19">
    <source>
        <dbReference type="ARBA" id="ARBA00051411"/>
    </source>
</evidence>
<keyword evidence="11" id="KW-0564">Palmitate</keyword>
<evidence type="ECO:0000313" key="25">
    <source>
        <dbReference type="Proteomes" id="UP001159428"/>
    </source>
</evidence>
<dbReference type="EMBL" id="CALNXJ010000003">
    <property type="protein sequence ID" value="CAH3035301.1"/>
    <property type="molecule type" value="Genomic_DNA"/>
</dbReference>
<keyword evidence="3" id="KW-0808">Transferase</keyword>
<organism evidence="24 25">
    <name type="scientific">Pocillopora meandrina</name>
    <dbReference type="NCBI Taxonomy" id="46732"/>
    <lineage>
        <taxon>Eukaryota</taxon>
        <taxon>Metazoa</taxon>
        <taxon>Cnidaria</taxon>
        <taxon>Anthozoa</taxon>
        <taxon>Hexacorallia</taxon>
        <taxon>Scleractinia</taxon>
        <taxon>Astrocoeniina</taxon>
        <taxon>Pocilloporidae</taxon>
        <taxon>Pocillopora</taxon>
    </lineage>
</organism>
<keyword evidence="7" id="KW-0560">Oxidoreductase</keyword>
<gene>
    <name evidence="24" type="ORF">PMEA_00017175</name>
</gene>
<feature type="transmembrane region" description="Helical" evidence="23">
    <location>
        <begin position="126"/>
        <end position="144"/>
    </location>
</feature>
<dbReference type="InterPro" id="IPR001129">
    <property type="entry name" value="Membr-assoc_MAPEG"/>
</dbReference>
<evidence type="ECO:0000256" key="13">
    <source>
        <dbReference type="ARBA" id="ARBA00023288"/>
    </source>
</evidence>
<comment type="subcellular location">
    <subcellularLocation>
        <location evidence="1">Mitochondrion outer membrane</location>
        <topology evidence="1">Multi-pass membrane protein</topology>
    </subcellularLocation>
</comment>
<dbReference type="GO" id="GO:0006629">
    <property type="term" value="P:lipid metabolic process"/>
    <property type="evidence" value="ECO:0007669"/>
    <property type="project" value="UniProtKB-KW"/>
</dbReference>
<accession>A0AAU9VSF1</accession>
<dbReference type="GO" id="GO:0005783">
    <property type="term" value="C:endoplasmic reticulum"/>
    <property type="evidence" value="ECO:0007669"/>
    <property type="project" value="TreeGrafter"/>
</dbReference>
<dbReference type="GO" id="GO:0006691">
    <property type="term" value="P:leukotriene metabolic process"/>
    <property type="evidence" value="ECO:0007669"/>
    <property type="project" value="UniProtKB-ARBA"/>
</dbReference>
<dbReference type="GO" id="GO:0005741">
    <property type="term" value="C:mitochondrial outer membrane"/>
    <property type="evidence" value="ECO:0007669"/>
    <property type="project" value="UniProtKB-SubCell"/>
</dbReference>
<evidence type="ECO:0000256" key="7">
    <source>
        <dbReference type="ARBA" id="ARBA00023002"/>
    </source>
</evidence>
<name>A0AAU9VSF1_9CNID</name>
<evidence type="ECO:0000256" key="5">
    <source>
        <dbReference type="ARBA" id="ARBA00022787"/>
    </source>
</evidence>
<evidence type="ECO:0000256" key="6">
    <source>
        <dbReference type="ARBA" id="ARBA00022989"/>
    </source>
</evidence>
<comment type="catalytic activity">
    <reaction evidence="19">
        <text>15-deoxy-Delta(12,14)-prostaglandin J2 + glutathione = 15-deoxy-Delta(12,14)-prostaglandin J2-S-(R)-glutathione</text>
        <dbReference type="Rhea" id="RHEA:75963"/>
        <dbReference type="ChEBI" id="CHEBI:57925"/>
        <dbReference type="ChEBI" id="CHEBI:85236"/>
        <dbReference type="ChEBI" id="CHEBI:194498"/>
    </reaction>
    <physiologicalReaction direction="left-to-right" evidence="19">
        <dbReference type="Rhea" id="RHEA:75964"/>
    </physiologicalReaction>
</comment>
<dbReference type="Gene3D" id="1.20.120.550">
    <property type="entry name" value="Membrane associated eicosanoid/glutathione metabolism-like domain"/>
    <property type="match status" value="1"/>
</dbReference>
<evidence type="ECO:0000256" key="3">
    <source>
        <dbReference type="ARBA" id="ARBA00022679"/>
    </source>
</evidence>
<evidence type="ECO:0000256" key="22">
    <source>
        <dbReference type="ARBA" id="ARBA00076908"/>
    </source>
</evidence>
<dbReference type="InterPro" id="IPR023352">
    <property type="entry name" value="MAPEG-like_dom_sf"/>
</dbReference>
<keyword evidence="12" id="KW-0456">Lyase</keyword>
<keyword evidence="9" id="KW-0496">Mitochondrion</keyword>
<comment type="caution">
    <text evidence="24">The sequence shown here is derived from an EMBL/GenBank/DDBJ whole genome shotgun (WGS) entry which is preliminary data.</text>
</comment>
<proteinExistence type="inferred from homology"/>
<evidence type="ECO:0000256" key="11">
    <source>
        <dbReference type="ARBA" id="ARBA00023139"/>
    </source>
</evidence>
<feature type="transmembrane region" description="Helical" evidence="23">
    <location>
        <begin position="96"/>
        <end position="120"/>
    </location>
</feature>
<sequence>MRFWPRFRSARVRGHSLDLALALSFKMVSMNIPNEYGYVVLTSVASGVMMVYLGLNVGKARKLYKVNYPKMYDDSKPIFNCYQRAHLNTVEVYPQFLLFLLLGGLEHPVLTSAAGLVWIVSRFFYAHGYYTGGNCGILLTLLCFISDPEKRLRGSFGYLGFFTMLGCTVKLGLRLLGYF</sequence>
<keyword evidence="6 23" id="KW-1133">Transmembrane helix</keyword>
<evidence type="ECO:0000256" key="4">
    <source>
        <dbReference type="ARBA" id="ARBA00022692"/>
    </source>
</evidence>
<keyword evidence="8" id="KW-0443">Lipid metabolism</keyword>
<dbReference type="GO" id="GO:0004464">
    <property type="term" value="F:leukotriene-C4 synthase activity"/>
    <property type="evidence" value="ECO:0007669"/>
    <property type="project" value="UniProtKB-EC"/>
</dbReference>
<evidence type="ECO:0000256" key="9">
    <source>
        <dbReference type="ARBA" id="ARBA00023128"/>
    </source>
</evidence>
<comment type="pathway">
    <text evidence="15">Lipid metabolism; arachidonate metabolism.</text>
</comment>
<keyword evidence="4 23" id="KW-0812">Transmembrane</keyword>
<evidence type="ECO:0000256" key="18">
    <source>
        <dbReference type="ARBA" id="ARBA00049298"/>
    </source>
</evidence>
<comment type="catalytic activity">
    <reaction evidence="17">
        <text>(5S)-hydroperoxy-(6E,8Z,11Z,14Z)-eicosatetraenoate + 2 glutathione = (5S)-hydroxy-(6E,8Z,11Z,14Z)-eicosatetraenoate + glutathione disulfide + H2O</text>
        <dbReference type="Rhea" id="RHEA:48620"/>
        <dbReference type="ChEBI" id="CHEBI:15377"/>
        <dbReference type="ChEBI" id="CHEBI:57450"/>
        <dbReference type="ChEBI" id="CHEBI:57925"/>
        <dbReference type="ChEBI" id="CHEBI:58297"/>
        <dbReference type="ChEBI" id="CHEBI:90632"/>
    </reaction>
    <physiologicalReaction direction="left-to-right" evidence="17">
        <dbReference type="Rhea" id="RHEA:48621"/>
    </physiologicalReaction>
</comment>
<evidence type="ECO:0000256" key="21">
    <source>
        <dbReference type="ARBA" id="ARBA00075145"/>
    </source>
</evidence>
<evidence type="ECO:0000256" key="2">
    <source>
        <dbReference type="ARBA" id="ARBA00010459"/>
    </source>
</evidence>
<comment type="similarity">
    <text evidence="2">Belongs to the MAPEG family.</text>
</comment>
<protein>
    <recommendedName>
        <fullName evidence="20">Glutathione S-transferase 3, mitochondrial</fullName>
        <ecNumber evidence="16">4.4.1.20</ecNumber>
    </recommendedName>
    <alternativeName>
        <fullName evidence="21">Glutathione peroxidase MGST3</fullName>
    </alternativeName>
    <alternativeName>
        <fullName evidence="22">LTC4 synthase MGST3</fullName>
    </alternativeName>
</protein>
<evidence type="ECO:0000256" key="15">
    <source>
        <dbReference type="ARBA" id="ARBA00037916"/>
    </source>
</evidence>
<evidence type="ECO:0000256" key="8">
    <source>
        <dbReference type="ARBA" id="ARBA00023098"/>
    </source>
</evidence>
<comment type="pathway">
    <text evidence="14">Lipid metabolism; leukotriene C4 biosynthesis.</text>
</comment>